<sequence length="248" mass="28231">MLQILPNIYIESDVPAVYYAGLDAIILSDVHIGFEEDMQRKKVYLPRVQKKRFLKIYRRALEVFKSKRLIVDGDMKHIFEKIGSQEREDLLEIFSALKEDGIDVKVVKGNHDNYITVVTDKFDNVELVDELIDGDILITHGHRPFKLSEGKVAVVGHEHPRISLRDRLGFNRKLQCFLDVPLRDGGRVLVLPAVGTYQAGNDVSLIHNNFLSPTLRNSAVLEDARPYVIIENQGIMEFPPMGALKDIL</sequence>
<dbReference type="GO" id="GO:0016787">
    <property type="term" value="F:hydrolase activity"/>
    <property type="evidence" value="ECO:0007669"/>
    <property type="project" value="InterPro"/>
</dbReference>
<evidence type="ECO:0000259" key="1">
    <source>
        <dbReference type="Pfam" id="PF00149"/>
    </source>
</evidence>
<dbReference type="Gene3D" id="3.60.21.10">
    <property type="match status" value="1"/>
</dbReference>
<protein>
    <submittedName>
        <fullName evidence="2">Phosphoesterase</fullName>
    </submittedName>
</protein>
<dbReference type="Proteomes" id="UP000616143">
    <property type="component" value="Unassembled WGS sequence"/>
</dbReference>
<dbReference type="GeneID" id="38666536"/>
<dbReference type="PANTHER" id="PTHR39323">
    <property type="entry name" value="BLR1149 PROTEIN"/>
    <property type="match status" value="1"/>
</dbReference>
<keyword evidence="4" id="KW-1185">Reference proteome</keyword>
<dbReference type="EMBL" id="AP018553">
    <property type="protein sequence ID" value="BBD72635.1"/>
    <property type="molecule type" value="Genomic_DNA"/>
</dbReference>
<evidence type="ECO:0000313" key="3">
    <source>
        <dbReference type="EMBL" id="GGU05867.1"/>
    </source>
</evidence>
<gene>
    <name evidence="3" type="ORF">GCM10007116_22640</name>
    <name evidence="2" type="ORF">HS1genome_1024</name>
</gene>
<reference evidence="3" key="1">
    <citation type="journal article" date="2014" name="Int. J. Syst. Evol. Microbiol.">
        <title>Complete genome sequence of Corynebacterium casei LMG S-19264T (=DSM 44701T), isolated from a smear-ripened cheese.</title>
        <authorList>
            <consortium name="US DOE Joint Genome Institute (JGI-PGF)"/>
            <person name="Walter F."/>
            <person name="Albersmeier A."/>
            <person name="Kalinowski J."/>
            <person name="Ruckert C."/>
        </authorList>
    </citation>
    <scope>NUCLEOTIDE SEQUENCE</scope>
    <source>
        <strain evidence="3">JCM 31740</strain>
    </source>
</reference>
<reference evidence="4" key="2">
    <citation type="submission" date="2018-04" db="EMBL/GenBank/DDBJ databases">
        <title>Complete genome sequence of Sulfodiicoccus acidiphilus strain HS-1.</title>
        <authorList>
            <person name="Sakai H.D."/>
            <person name="Kurosawa N."/>
        </authorList>
    </citation>
    <scope>NUCLEOTIDE SEQUENCE [LARGE SCALE GENOMIC DNA]</scope>
    <source>
        <strain evidence="4">HS-1</strain>
    </source>
</reference>
<dbReference type="PIRSF" id="PIRSF000887">
    <property type="entry name" value="Pesterase_MJ0037"/>
    <property type="match status" value="1"/>
</dbReference>
<reference evidence="3" key="4">
    <citation type="submission" date="2020-09" db="EMBL/GenBank/DDBJ databases">
        <authorList>
            <person name="Sun Q."/>
            <person name="Ohkuma M."/>
        </authorList>
    </citation>
    <scope>NUCLEOTIDE SEQUENCE</scope>
    <source>
        <strain evidence="3">JCM 31740</strain>
    </source>
</reference>
<dbReference type="KEGG" id="sacd:HS1genome_1024"/>
<dbReference type="EMBL" id="BMQS01000040">
    <property type="protein sequence ID" value="GGU05867.1"/>
    <property type="molecule type" value="Genomic_DNA"/>
</dbReference>
<evidence type="ECO:0000313" key="2">
    <source>
        <dbReference type="EMBL" id="BBD72635.1"/>
    </source>
</evidence>
<dbReference type="OrthoDB" id="18264at2157"/>
<dbReference type="InterPro" id="IPR004843">
    <property type="entry name" value="Calcineurin-like_PHP"/>
</dbReference>
<proteinExistence type="predicted"/>
<dbReference type="InterPro" id="IPR004376">
    <property type="entry name" value="Pesterase_MJ0037"/>
</dbReference>
<dbReference type="SUPFAM" id="SSF56300">
    <property type="entry name" value="Metallo-dependent phosphatases"/>
    <property type="match status" value="1"/>
</dbReference>
<evidence type="ECO:0000313" key="4">
    <source>
        <dbReference type="Proteomes" id="UP000276741"/>
    </source>
</evidence>
<name>A0A348B383_9CREN</name>
<reference evidence="2" key="3">
    <citation type="journal article" date="2019" name="BMC Res. Notes">
        <title>Complete genome sequence of the Sulfodiicoccus acidiphilus strain HS-1T, the first crenarchaeon that lacks polB3, isolated from an acidic hot spring in Ohwaku-dani, Hakone, Japan.</title>
        <authorList>
            <person name="Sakai H.D."/>
            <person name="Kurosawa N."/>
        </authorList>
    </citation>
    <scope>NUCLEOTIDE SEQUENCE</scope>
    <source>
        <strain evidence="2">HS-1</strain>
    </source>
</reference>
<dbReference type="NCBIfam" id="TIGR00024">
    <property type="entry name" value="SbcD_rel_arch"/>
    <property type="match status" value="1"/>
</dbReference>
<feature type="domain" description="Calcineurin-like phosphoesterase" evidence="1">
    <location>
        <begin position="25"/>
        <end position="148"/>
    </location>
</feature>
<dbReference type="AlphaFoldDB" id="A0A348B383"/>
<dbReference type="RefSeq" id="WP_126449904.1">
    <property type="nucleotide sequence ID" value="NZ_AP018553.1"/>
</dbReference>
<dbReference type="InterPro" id="IPR024173">
    <property type="entry name" value="Pesterase_MJ0037-like"/>
</dbReference>
<dbReference type="Pfam" id="PF00149">
    <property type="entry name" value="Metallophos"/>
    <property type="match status" value="1"/>
</dbReference>
<dbReference type="InterPro" id="IPR029052">
    <property type="entry name" value="Metallo-depent_PP-like"/>
</dbReference>
<organism evidence="2 4">
    <name type="scientific">Sulfodiicoccus acidiphilus</name>
    <dbReference type="NCBI Taxonomy" id="1670455"/>
    <lineage>
        <taxon>Archaea</taxon>
        <taxon>Thermoproteota</taxon>
        <taxon>Thermoprotei</taxon>
        <taxon>Sulfolobales</taxon>
        <taxon>Sulfolobaceae</taxon>
        <taxon>Sulfodiicoccus</taxon>
    </lineage>
</organism>
<accession>A0A348B383</accession>
<dbReference type="CDD" id="cd07391">
    <property type="entry name" value="MPP_PF1019"/>
    <property type="match status" value="1"/>
</dbReference>
<dbReference type="PANTHER" id="PTHR39323:SF1">
    <property type="entry name" value="BLR1149 PROTEIN"/>
    <property type="match status" value="1"/>
</dbReference>
<dbReference type="Proteomes" id="UP000276741">
    <property type="component" value="Chromosome"/>
</dbReference>